<accession>A0A4Y2FSG9</accession>
<dbReference type="EMBL" id="BGPR01001029">
    <property type="protein sequence ID" value="GBM43415.1"/>
    <property type="molecule type" value="Genomic_DNA"/>
</dbReference>
<organism evidence="2 3">
    <name type="scientific">Araneus ventricosus</name>
    <name type="common">Orbweaver spider</name>
    <name type="synonym">Epeira ventricosa</name>
    <dbReference type="NCBI Taxonomy" id="182803"/>
    <lineage>
        <taxon>Eukaryota</taxon>
        <taxon>Metazoa</taxon>
        <taxon>Ecdysozoa</taxon>
        <taxon>Arthropoda</taxon>
        <taxon>Chelicerata</taxon>
        <taxon>Arachnida</taxon>
        <taxon>Araneae</taxon>
        <taxon>Araneomorphae</taxon>
        <taxon>Entelegynae</taxon>
        <taxon>Araneoidea</taxon>
        <taxon>Araneidae</taxon>
        <taxon>Araneus</taxon>
    </lineage>
</organism>
<evidence type="ECO:0000256" key="1">
    <source>
        <dbReference type="SAM" id="Phobius"/>
    </source>
</evidence>
<feature type="transmembrane region" description="Helical" evidence="1">
    <location>
        <begin position="6"/>
        <end position="28"/>
    </location>
</feature>
<comment type="caution">
    <text evidence="2">The sequence shown here is derived from an EMBL/GenBank/DDBJ whole genome shotgun (WGS) entry which is preliminary data.</text>
</comment>
<evidence type="ECO:0000313" key="2">
    <source>
        <dbReference type="EMBL" id="GBM43415.1"/>
    </source>
</evidence>
<keyword evidence="1" id="KW-0472">Membrane</keyword>
<keyword evidence="1" id="KW-1133">Transmembrane helix</keyword>
<name>A0A4Y2FSG9_ARAVE</name>
<keyword evidence="1" id="KW-0812">Transmembrane</keyword>
<dbReference type="AlphaFoldDB" id="A0A4Y2FSG9"/>
<protein>
    <recommendedName>
        <fullName evidence="4">Gustatory receptor</fullName>
    </recommendedName>
</protein>
<keyword evidence="3" id="KW-1185">Reference proteome</keyword>
<feature type="transmembrane region" description="Helical" evidence="1">
    <location>
        <begin position="58"/>
        <end position="80"/>
    </location>
</feature>
<feature type="transmembrane region" description="Helical" evidence="1">
    <location>
        <begin position="210"/>
        <end position="230"/>
    </location>
</feature>
<evidence type="ECO:0008006" key="4">
    <source>
        <dbReference type="Google" id="ProtNLM"/>
    </source>
</evidence>
<evidence type="ECO:0000313" key="3">
    <source>
        <dbReference type="Proteomes" id="UP000499080"/>
    </source>
</evidence>
<gene>
    <name evidence="2" type="ORF">AVEN_18590_1</name>
</gene>
<sequence>MMVNAWYSSLVLFGYVIMNVISIIHRYFLCNNSSRLRRVAKLLSEFNIQNDKRFLKQIYLLMGCFIPYYLLVIATTVVAFCRKPEKFAGTRILGFQFPDKNIGNIINLMSSIFQNIFFSMPVNTFVLFYITVCHDISQAFNGYKELMTIQSTPNYLYLMNIYHSLRNIVSDVDGHLNCIVLWAALSNVFCLYFGISAFSEPDMFIEEKICTSAMILFNTLMFFLMCFWADKVSCSAAAVAREAHWLPENRNSSVTHIRYLFAVNQDVHLSVWGFLPLRKGFIFASVGTMITYSVLIKDIRKF</sequence>
<dbReference type="Proteomes" id="UP000499080">
    <property type="component" value="Unassembled WGS sequence"/>
</dbReference>
<reference evidence="2 3" key="1">
    <citation type="journal article" date="2019" name="Sci. Rep.">
        <title>Orb-weaving spider Araneus ventricosus genome elucidates the spidroin gene catalogue.</title>
        <authorList>
            <person name="Kono N."/>
            <person name="Nakamura H."/>
            <person name="Ohtoshi R."/>
            <person name="Moran D.A.P."/>
            <person name="Shinohara A."/>
            <person name="Yoshida Y."/>
            <person name="Fujiwara M."/>
            <person name="Mori M."/>
            <person name="Tomita M."/>
            <person name="Arakawa K."/>
        </authorList>
    </citation>
    <scope>NUCLEOTIDE SEQUENCE [LARGE SCALE GENOMIC DNA]</scope>
</reference>
<proteinExistence type="predicted"/>
<feature type="transmembrane region" description="Helical" evidence="1">
    <location>
        <begin position="179"/>
        <end position="198"/>
    </location>
</feature>
<feature type="transmembrane region" description="Helical" evidence="1">
    <location>
        <begin position="280"/>
        <end position="296"/>
    </location>
</feature>